<dbReference type="Proteomes" id="UP000001027">
    <property type="component" value="Chromosome"/>
</dbReference>
<dbReference type="EMBL" id="BX640443">
    <property type="protein sequence ID" value="CAE32661.1"/>
    <property type="molecule type" value="Genomic_DNA"/>
</dbReference>
<dbReference type="HOGENOM" id="CLU_1607687_0_0_4"/>
<evidence type="ECO:0000256" key="1">
    <source>
        <dbReference type="SAM" id="MobiDB-lite"/>
    </source>
</evidence>
<name>A0A0H3LMN5_BORBR</name>
<evidence type="ECO:0000313" key="3">
    <source>
        <dbReference type="EMBL" id="CAE32661.1"/>
    </source>
</evidence>
<feature type="transmembrane region" description="Helical" evidence="2">
    <location>
        <begin position="105"/>
        <end position="128"/>
    </location>
</feature>
<dbReference type="KEGG" id="bbr:BB2165"/>
<sequence length="182" mass="19045">MTAPARPSSPTRRSRSMAIDGEPKNGDFARYIEELSRTGGAPGQVLPAQRAPAAAAQSGVAGKLSELTWGKRPERTAPAPLPASGAEQAAPPPTLAASASTRRMALFLTIGALIAGWNALSFFVAALTSGRLDIDTMMPALFLAIAAWMLFKGARNLRAGRRGQLPKLPPLSTLPKGPNHRG</sequence>
<accession>A0A0H3LMN5</accession>
<keyword evidence="2" id="KW-0812">Transmembrane</keyword>
<feature type="region of interest" description="Disordered" evidence="1">
    <location>
        <begin position="65"/>
        <end position="93"/>
    </location>
</feature>
<feature type="region of interest" description="Disordered" evidence="1">
    <location>
        <begin position="162"/>
        <end position="182"/>
    </location>
</feature>
<organism evidence="3 4">
    <name type="scientific">Bordetella bronchiseptica (strain ATCC BAA-588 / NCTC 13252 / RB50)</name>
    <name type="common">Alcaligenes bronchisepticus</name>
    <dbReference type="NCBI Taxonomy" id="257310"/>
    <lineage>
        <taxon>Bacteria</taxon>
        <taxon>Pseudomonadati</taxon>
        <taxon>Pseudomonadota</taxon>
        <taxon>Betaproteobacteria</taxon>
        <taxon>Burkholderiales</taxon>
        <taxon>Alcaligenaceae</taxon>
        <taxon>Bordetella</taxon>
    </lineage>
</organism>
<proteinExistence type="predicted"/>
<feature type="transmembrane region" description="Helical" evidence="2">
    <location>
        <begin position="134"/>
        <end position="151"/>
    </location>
</feature>
<keyword evidence="2" id="KW-1133">Transmembrane helix</keyword>
<dbReference type="eggNOG" id="ENOG5031V9M">
    <property type="taxonomic scope" value="Bacteria"/>
</dbReference>
<evidence type="ECO:0000313" key="4">
    <source>
        <dbReference type="Proteomes" id="UP000001027"/>
    </source>
</evidence>
<feature type="compositionally biased region" description="Low complexity" evidence="1">
    <location>
        <begin position="1"/>
        <end position="11"/>
    </location>
</feature>
<reference evidence="4" key="1">
    <citation type="journal article" date="2003" name="Nat. Genet.">
        <title>Comparative analysis of the genome sequences of Bordetella pertussis, Bordetella parapertussis and Bordetella bronchiseptica.</title>
        <authorList>
            <person name="Parkhill J."/>
            <person name="Sebaihia M."/>
            <person name="Preston A."/>
            <person name="Murphy L.D."/>
            <person name="Thomson N.R."/>
            <person name="Harris D.E."/>
            <person name="Holden M.T.G."/>
            <person name="Churcher C.M."/>
            <person name="Bentley S.D."/>
            <person name="Mungall K.L."/>
            <person name="Cerdeno-Tarraga A.-M."/>
            <person name="Temple L."/>
            <person name="James K.D."/>
            <person name="Harris B."/>
            <person name="Quail M.A."/>
            <person name="Achtman M."/>
            <person name="Atkin R."/>
            <person name="Baker S."/>
            <person name="Basham D."/>
            <person name="Bason N."/>
            <person name="Cherevach I."/>
            <person name="Chillingworth T."/>
            <person name="Collins M."/>
            <person name="Cronin A."/>
            <person name="Davis P."/>
            <person name="Doggett J."/>
            <person name="Feltwell T."/>
            <person name="Goble A."/>
            <person name="Hamlin N."/>
            <person name="Hauser H."/>
            <person name="Holroyd S."/>
            <person name="Jagels K."/>
            <person name="Leather S."/>
            <person name="Moule S."/>
            <person name="Norberczak H."/>
            <person name="O'Neil S."/>
            <person name="Ormond D."/>
            <person name="Price C."/>
            <person name="Rabbinowitsch E."/>
            <person name="Rutter S."/>
            <person name="Sanders M."/>
            <person name="Saunders D."/>
            <person name="Seeger K."/>
            <person name="Sharp S."/>
            <person name="Simmonds M."/>
            <person name="Skelton J."/>
            <person name="Squares R."/>
            <person name="Squares S."/>
            <person name="Stevens K."/>
            <person name="Unwin L."/>
            <person name="Whitehead S."/>
            <person name="Barrell B.G."/>
            <person name="Maskell D.J."/>
        </authorList>
    </citation>
    <scope>NUCLEOTIDE SEQUENCE [LARGE SCALE GENOMIC DNA]</scope>
    <source>
        <strain evidence="4">ATCC BAA-588 / NCTC 13252 / RB50</strain>
    </source>
</reference>
<keyword evidence="2" id="KW-0472">Membrane</keyword>
<protein>
    <submittedName>
        <fullName evidence="3">Membrane protein</fullName>
    </submittedName>
</protein>
<gene>
    <name evidence="3" type="ordered locus">BB2165</name>
</gene>
<evidence type="ECO:0000256" key="2">
    <source>
        <dbReference type="SAM" id="Phobius"/>
    </source>
</evidence>
<feature type="region of interest" description="Disordered" evidence="1">
    <location>
        <begin position="1"/>
        <end position="26"/>
    </location>
</feature>
<dbReference type="AlphaFoldDB" id="A0A0H3LMN5"/>
<feature type="compositionally biased region" description="Low complexity" evidence="1">
    <location>
        <begin position="170"/>
        <end position="182"/>
    </location>
</feature>